<dbReference type="Proteomes" id="UP001652445">
    <property type="component" value="Unassembled WGS sequence"/>
</dbReference>
<sequence length="148" mass="16373">MNPEEFQKGFNAFATENKSSLKINNLKVVEGSVQNTFEYWFTKKIGMIGTINKIDGSLRSVMIVGQGDGTMESTADLFTIYVFLIAVTNPSLVPDDRGTIMTELGFFDKNNDINNMNKSTIRNGIKYSASYSKELGLLFSAGDASEKK</sequence>
<evidence type="ECO:0000313" key="2">
    <source>
        <dbReference type="Proteomes" id="UP001652445"/>
    </source>
</evidence>
<comment type="caution">
    <text evidence="1">The sequence shown here is derived from an EMBL/GenBank/DDBJ whole genome shotgun (WGS) entry which is preliminary data.</text>
</comment>
<proteinExistence type="predicted"/>
<gene>
    <name evidence="1" type="ORF">OB236_23880</name>
</gene>
<name>A0ABT2UKI5_9BACL</name>
<evidence type="ECO:0000313" key="1">
    <source>
        <dbReference type="EMBL" id="MCU6795151.1"/>
    </source>
</evidence>
<keyword evidence="2" id="KW-1185">Reference proteome</keyword>
<accession>A0ABT2UKI5</accession>
<organism evidence="1 2">
    <name type="scientific">Paenibacillus baimaensis</name>
    <dbReference type="NCBI Taxonomy" id="2982185"/>
    <lineage>
        <taxon>Bacteria</taxon>
        <taxon>Bacillati</taxon>
        <taxon>Bacillota</taxon>
        <taxon>Bacilli</taxon>
        <taxon>Bacillales</taxon>
        <taxon>Paenibacillaceae</taxon>
        <taxon>Paenibacillus</taxon>
    </lineage>
</organism>
<reference evidence="1 2" key="1">
    <citation type="submission" date="2022-09" db="EMBL/GenBank/DDBJ databases">
        <authorList>
            <person name="Han X.L."/>
            <person name="Wang Q."/>
            <person name="Lu T."/>
        </authorList>
    </citation>
    <scope>NUCLEOTIDE SEQUENCE [LARGE SCALE GENOMIC DNA]</scope>
    <source>
        <strain evidence="1 2">WQ 127069</strain>
    </source>
</reference>
<protein>
    <submittedName>
        <fullName evidence="1">Uncharacterized protein</fullName>
    </submittedName>
</protein>
<dbReference type="RefSeq" id="WP_262686201.1">
    <property type="nucleotide sequence ID" value="NZ_JAOQIO010000094.1"/>
</dbReference>
<dbReference type="EMBL" id="JAOQIO010000094">
    <property type="protein sequence ID" value="MCU6795151.1"/>
    <property type="molecule type" value="Genomic_DNA"/>
</dbReference>